<keyword evidence="4" id="KW-0133">Cell shape</keyword>
<dbReference type="OrthoDB" id="3663940at2"/>
<feature type="chain" id="PRO_5008747682" evidence="11">
    <location>
        <begin position="28"/>
        <end position="416"/>
    </location>
</feature>
<dbReference type="InterPro" id="IPR012338">
    <property type="entry name" value="Beta-lactam/transpept-like"/>
</dbReference>
<keyword evidence="6" id="KW-0961">Cell wall biogenesis/degradation</keyword>
<protein>
    <submittedName>
        <fullName evidence="13">D-alanyl-D-alanine carboxypeptidase (Penicillin-binding protein 5/6)</fullName>
    </submittedName>
</protein>
<keyword evidence="14" id="KW-1185">Reference proteome</keyword>
<evidence type="ECO:0000256" key="1">
    <source>
        <dbReference type="ARBA" id="ARBA00007164"/>
    </source>
</evidence>
<keyword evidence="3" id="KW-0378">Hydrolase</keyword>
<evidence type="ECO:0000313" key="14">
    <source>
        <dbReference type="Proteomes" id="UP000199696"/>
    </source>
</evidence>
<dbReference type="EMBL" id="FMHY01000002">
    <property type="protein sequence ID" value="SCL52982.1"/>
    <property type="molecule type" value="Genomic_DNA"/>
</dbReference>
<evidence type="ECO:0000313" key="13">
    <source>
        <dbReference type="EMBL" id="SCL52982.1"/>
    </source>
</evidence>
<dbReference type="InterPro" id="IPR001967">
    <property type="entry name" value="Peptidase_S11_N"/>
</dbReference>
<evidence type="ECO:0000256" key="6">
    <source>
        <dbReference type="ARBA" id="ARBA00023316"/>
    </source>
</evidence>
<dbReference type="GO" id="GO:0006508">
    <property type="term" value="P:proteolysis"/>
    <property type="evidence" value="ECO:0007669"/>
    <property type="project" value="InterPro"/>
</dbReference>
<keyword evidence="10" id="KW-0812">Transmembrane</keyword>
<accession>A0A1C6UG79</accession>
<sequence>MAIFRVTLGAILAVPAAVVVPAVPTAAAPYVSCPAVKPPVPPPAAPSPPAVDRVQGAVGGEALATAGLAVPAGAPTAPAVTATSWLVADLDRGVVLGGCGPHEYRAPASVQKLLLAETLMPHLDPAQVVEVSRDDLRDLDPASSLMGLVEGGRYSIESLWLGLLLKSGNDAANVLARVGGGSAGRQGGVQAMNDEAHRLRANQTHAATPSGLDGPGQYTSAYDLALIARAAFAREDFRRYIATRTAQIPGESGTPSLALTHDLTLLDHYPGTLGGKTGFTDLARQTYVGVAERDGRRLAVTLLGAETAPLGSLGEAAALLNWGYSLAPDAYVGRLVTPEEKRDDHAVAAAHGERSDGAAGRWSWSLPAALALGVAVLLAAFALTIPWRRMTARRRADERRRAEAAVAPVDRRGGEV</sequence>
<feature type="active site" description="Proton acceptor" evidence="7">
    <location>
        <position position="112"/>
    </location>
</feature>
<evidence type="ECO:0000256" key="5">
    <source>
        <dbReference type="ARBA" id="ARBA00022984"/>
    </source>
</evidence>
<evidence type="ECO:0000256" key="10">
    <source>
        <dbReference type="SAM" id="Phobius"/>
    </source>
</evidence>
<dbReference type="PANTHER" id="PTHR21581">
    <property type="entry name" value="D-ALANYL-D-ALANINE CARBOXYPEPTIDASE"/>
    <property type="match status" value="1"/>
</dbReference>
<dbReference type="GO" id="GO:0009002">
    <property type="term" value="F:serine-type D-Ala-D-Ala carboxypeptidase activity"/>
    <property type="evidence" value="ECO:0007669"/>
    <property type="project" value="InterPro"/>
</dbReference>
<comment type="similarity">
    <text evidence="1 9">Belongs to the peptidase S11 family.</text>
</comment>
<dbReference type="GO" id="GO:0008360">
    <property type="term" value="P:regulation of cell shape"/>
    <property type="evidence" value="ECO:0007669"/>
    <property type="project" value="UniProtKB-KW"/>
</dbReference>
<evidence type="ECO:0000256" key="11">
    <source>
        <dbReference type="SAM" id="SignalP"/>
    </source>
</evidence>
<dbReference type="AlphaFoldDB" id="A0A1C6UG79"/>
<dbReference type="SUPFAM" id="SSF56601">
    <property type="entry name" value="beta-lactamase/transpeptidase-like"/>
    <property type="match status" value="1"/>
</dbReference>
<evidence type="ECO:0000256" key="3">
    <source>
        <dbReference type="ARBA" id="ARBA00022801"/>
    </source>
</evidence>
<keyword evidence="10" id="KW-0472">Membrane</keyword>
<evidence type="ECO:0000256" key="9">
    <source>
        <dbReference type="RuleBase" id="RU004016"/>
    </source>
</evidence>
<dbReference type="InterPro" id="IPR018044">
    <property type="entry name" value="Peptidase_S11"/>
</dbReference>
<evidence type="ECO:0000256" key="4">
    <source>
        <dbReference type="ARBA" id="ARBA00022960"/>
    </source>
</evidence>
<feature type="binding site" evidence="8">
    <location>
        <position position="276"/>
    </location>
    <ligand>
        <name>substrate</name>
    </ligand>
</feature>
<proteinExistence type="inferred from homology"/>
<evidence type="ECO:0000256" key="8">
    <source>
        <dbReference type="PIRSR" id="PIRSR618044-2"/>
    </source>
</evidence>
<keyword evidence="13" id="KW-0645">Protease</keyword>
<gene>
    <name evidence="13" type="ORF">GA0070604_2680</name>
</gene>
<dbReference type="Gene3D" id="3.40.710.10">
    <property type="entry name" value="DD-peptidase/beta-lactamase superfamily"/>
    <property type="match status" value="1"/>
</dbReference>
<evidence type="ECO:0000256" key="7">
    <source>
        <dbReference type="PIRSR" id="PIRSR618044-1"/>
    </source>
</evidence>
<keyword evidence="13" id="KW-0121">Carboxypeptidase</keyword>
<dbReference type="GO" id="GO:0009252">
    <property type="term" value="P:peptidoglycan biosynthetic process"/>
    <property type="evidence" value="ECO:0007669"/>
    <property type="project" value="UniProtKB-KW"/>
</dbReference>
<keyword evidence="10" id="KW-1133">Transmembrane helix</keyword>
<dbReference type="STRING" id="227316.GA0070604_2680"/>
<evidence type="ECO:0000259" key="12">
    <source>
        <dbReference type="Pfam" id="PF00768"/>
    </source>
</evidence>
<organism evidence="13 14">
    <name type="scientific">Micromonospora eburnea</name>
    <dbReference type="NCBI Taxonomy" id="227316"/>
    <lineage>
        <taxon>Bacteria</taxon>
        <taxon>Bacillati</taxon>
        <taxon>Actinomycetota</taxon>
        <taxon>Actinomycetes</taxon>
        <taxon>Micromonosporales</taxon>
        <taxon>Micromonosporaceae</taxon>
        <taxon>Micromonospora</taxon>
    </lineage>
</organism>
<keyword evidence="2 11" id="KW-0732">Signal</keyword>
<feature type="transmembrane region" description="Helical" evidence="10">
    <location>
        <begin position="364"/>
        <end position="385"/>
    </location>
</feature>
<evidence type="ECO:0000256" key="2">
    <source>
        <dbReference type="ARBA" id="ARBA00022729"/>
    </source>
</evidence>
<feature type="active site" description="Acyl-ester intermediate" evidence="7">
    <location>
        <position position="109"/>
    </location>
</feature>
<reference evidence="14" key="1">
    <citation type="submission" date="2016-06" db="EMBL/GenBank/DDBJ databases">
        <authorList>
            <person name="Varghese N."/>
            <person name="Submissions Spin"/>
        </authorList>
    </citation>
    <scope>NUCLEOTIDE SEQUENCE [LARGE SCALE GENOMIC DNA]</scope>
    <source>
        <strain evidence="14">DSM 44814</strain>
    </source>
</reference>
<feature type="signal peptide" evidence="11">
    <location>
        <begin position="1"/>
        <end position="27"/>
    </location>
</feature>
<dbReference type="PANTHER" id="PTHR21581:SF33">
    <property type="entry name" value="D-ALANYL-D-ALANINE CARBOXYPEPTIDASE DACB"/>
    <property type="match status" value="1"/>
</dbReference>
<dbReference type="Proteomes" id="UP000199696">
    <property type="component" value="Unassembled WGS sequence"/>
</dbReference>
<name>A0A1C6UG79_9ACTN</name>
<dbReference type="GO" id="GO:0071555">
    <property type="term" value="P:cell wall organization"/>
    <property type="evidence" value="ECO:0007669"/>
    <property type="project" value="UniProtKB-KW"/>
</dbReference>
<feature type="domain" description="Peptidase S11 D-alanyl-D-alanine carboxypeptidase A N-terminal" evidence="12">
    <location>
        <begin position="75"/>
        <end position="307"/>
    </location>
</feature>
<dbReference type="RefSeq" id="WP_091118245.1">
    <property type="nucleotide sequence ID" value="NZ_FMHY01000002.1"/>
</dbReference>
<dbReference type="PRINTS" id="PR00725">
    <property type="entry name" value="DADACBPTASE1"/>
</dbReference>
<keyword evidence="5" id="KW-0573">Peptidoglycan synthesis</keyword>
<dbReference type="Pfam" id="PF00768">
    <property type="entry name" value="Peptidase_S11"/>
    <property type="match status" value="1"/>
</dbReference>
<feature type="active site" evidence="7">
    <location>
        <position position="167"/>
    </location>
</feature>